<dbReference type="EMBL" id="FCOK02000159">
    <property type="protein sequence ID" value="SAL74487.1"/>
    <property type="molecule type" value="Genomic_DNA"/>
</dbReference>
<dbReference type="SMART" id="SM00895">
    <property type="entry name" value="FCD"/>
    <property type="match status" value="1"/>
</dbReference>
<evidence type="ECO:0000313" key="5">
    <source>
        <dbReference type="EMBL" id="SAL74487.1"/>
    </source>
</evidence>
<gene>
    <name evidence="5" type="ORF">AWB69_09198</name>
</gene>
<evidence type="ECO:0000259" key="4">
    <source>
        <dbReference type="PROSITE" id="PS50949"/>
    </source>
</evidence>
<dbReference type="AlphaFoldDB" id="A0A158K015"/>
<name>A0A158K015_9BURK</name>
<evidence type="ECO:0000313" key="6">
    <source>
        <dbReference type="Proteomes" id="UP000054683"/>
    </source>
</evidence>
<feature type="domain" description="HTH gntR-type" evidence="4">
    <location>
        <begin position="25"/>
        <end position="92"/>
    </location>
</feature>
<dbReference type="Pfam" id="PF07729">
    <property type="entry name" value="FCD"/>
    <property type="match status" value="1"/>
</dbReference>
<dbReference type="InterPro" id="IPR008920">
    <property type="entry name" value="TF_FadR/GntR_C"/>
</dbReference>
<dbReference type="PANTHER" id="PTHR43537">
    <property type="entry name" value="TRANSCRIPTIONAL REGULATOR, GNTR FAMILY"/>
    <property type="match status" value="1"/>
</dbReference>
<reference evidence="5 6" key="1">
    <citation type="submission" date="2016-01" db="EMBL/GenBank/DDBJ databases">
        <authorList>
            <person name="Oliw E.H."/>
        </authorList>
    </citation>
    <scope>NUCLEOTIDE SEQUENCE [LARGE SCALE GENOMIC DNA]</scope>
    <source>
        <strain evidence="5">LMG 27134</strain>
    </source>
</reference>
<sequence>MNDITVTGLGAGIEQDGSVPATNLLSNAVVAYHEIKRRIMDNVYTTGSAISMQETADSLRMSRTPIRDALIRLEEERLVKLVPKHGFQVLPISAQDTAEIYRILASLELLAIEQLIENNHAPDTLAELDIAVAGLEHALATGDLDAWARFDAIFHETLIALSGNQRLAELVRQFQDQTRRARRITLRLRASPEASTRNHRALAEAINAGDTQRACEIHKAQRSRSGRELTGILQSLDIRHL</sequence>
<dbReference type="Gene3D" id="1.10.10.10">
    <property type="entry name" value="Winged helix-like DNA-binding domain superfamily/Winged helix DNA-binding domain"/>
    <property type="match status" value="1"/>
</dbReference>
<dbReference type="InterPro" id="IPR036390">
    <property type="entry name" value="WH_DNA-bd_sf"/>
</dbReference>
<dbReference type="SMART" id="SM00345">
    <property type="entry name" value="HTH_GNTR"/>
    <property type="match status" value="1"/>
</dbReference>
<dbReference type="SUPFAM" id="SSF48008">
    <property type="entry name" value="GntR ligand-binding domain-like"/>
    <property type="match status" value="1"/>
</dbReference>
<dbReference type="Gene3D" id="1.20.120.530">
    <property type="entry name" value="GntR ligand-binding domain-like"/>
    <property type="match status" value="1"/>
</dbReference>
<dbReference type="InterPro" id="IPR036388">
    <property type="entry name" value="WH-like_DNA-bd_sf"/>
</dbReference>
<dbReference type="Pfam" id="PF00392">
    <property type="entry name" value="GntR"/>
    <property type="match status" value="1"/>
</dbReference>
<keyword evidence="2" id="KW-0238">DNA-binding</keyword>
<organism evidence="5 6">
    <name type="scientific">Caballeronia udeis</name>
    <dbReference type="NCBI Taxonomy" id="1232866"/>
    <lineage>
        <taxon>Bacteria</taxon>
        <taxon>Pseudomonadati</taxon>
        <taxon>Pseudomonadota</taxon>
        <taxon>Betaproteobacteria</taxon>
        <taxon>Burkholderiales</taxon>
        <taxon>Burkholderiaceae</taxon>
        <taxon>Caballeronia</taxon>
    </lineage>
</organism>
<dbReference type="Proteomes" id="UP000054683">
    <property type="component" value="Unassembled WGS sequence"/>
</dbReference>
<protein>
    <submittedName>
        <fullName evidence="5">GntR family transcriptional regulator</fullName>
    </submittedName>
</protein>
<keyword evidence="1" id="KW-0805">Transcription regulation</keyword>
<dbReference type="SUPFAM" id="SSF46785">
    <property type="entry name" value="Winged helix' DNA-binding domain"/>
    <property type="match status" value="1"/>
</dbReference>
<dbReference type="GO" id="GO:0003677">
    <property type="term" value="F:DNA binding"/>
    <property type="evidence" value="ECO:0007669"/>
    <property type="project" value="UniProtKB-KW"/>
</dbReference>
<proteinExistence type="predicted"/>
<evidence type="ECO:0000256" key="3">
    <source>
        <dbReference type="ARBA" id="ARBA00023163"/>
    </source>
</evidence>
<evidence type="ECO:0000256" key="2">
    <source>
        <dbReference type="ARBA" id="ARBA00023125"/>
    </source>
</evidence>
<evidence type="ECO:0000256" key="1">
    <source>
        <dbReference type="ARBA" id="ARBA00023015"/>
    </source>
</evidence>
<dbReference type="PANTHER" id="PTHR43537:SF5">
    <property type="entry name" value="UXU OPERON TRANSCRIPTIONAL REGULATOR"/>
    <property type="match status" value="1"/>
</dbReference>
<keyword evidence="3" id="KW-0804">Transcription</keyword>
<dbReference type="PROSITE" id="PS50949">
    <property type="entry name" value="HTH_GNTR"/>
    <property type="match status" value="1"/>
</dbReference>
<accession>A0A158K015</accession>
<dbReference type="InterPro" id="IPR000524">
    <property type="entry name" value="Tscrpt_reg_HTH_GntR"/>
</dbReference>
<dbReference type="OrthoDB" id="8680240at2"/>
<dbReference type="GO" id="GO:0003700">
    <property type="term" value="F:DNA-binding transcription factor activity"/>
    <property type="evidence" value="ECO:0007669"/>
    <property type="project" value="InterPro"/>
</dbReference>
<dbReference type="RefSeq" id="WP_062093161.1">
    <property type="nucleotide sequence ID" value="NZ_FCOK02000159.1"/>
</dbReference>
<dbReference type="InterPro" id="IPR011711">
    <property type="entry name" value="GntR_C"/>
</dbReference>